<accession>A0A3P3TA30</accession>
<evidence type="ECO:0000313" key="2">
    <source>
        <dbReference type="Proteomes" id="UP000267017"/>
    </source>
</evidence>
<protein>
    <submittedName>
        <fullName evidence="1">Uncharacterized protein</fullName>
    </submittedName>
</protein>
<sequence>MQYLKSELHYRLEDTPNKVKPAPNIKIHTNETRQVWALLQEAGLQFFGVVRHWRTIVGTGGTYLVLPPLYGETPIEELFGTESGYTYTQIPMGGPIEDDLSCEVINADRL</sequence>
<dbReference type="AlphaFoldDB" id="A0A3P3TA30"/>
<proteinExistence type="predicted"/>
<dbReference type="EMBL" id="RRCN01000002">
    <property type="protein sequence ID" value="RRJ54915.1"/>
    <property type="molecule type" value="Genomic_DNA"/>
</dbReference>
<keyword evidence="2" id="KW-1185">Reference proteome</keyword>
<reference evidence="1 2" key="1">
    <citation type="submission" date="2018-11" db="EMBL/GenBank/DDBJ databases">
        <title>Genome sequencing of Paenibacillus sp. KCOM 3021 (= ChDC PVNT-B20).</title>
        <authorList>
            <person name="Kook J.-K."/>
            <person name="Park S.-N."/>
            <person name="Lim Y.K."/>
        </authorList>
    </citation>
    <scope>NUCLEOTIDE SEQUENCE [LARGE SCALE GENOMIC DNA]</scope>
    <source>
        <strain evidence="1 2">KCOM 3021</strain>
    </source>
</reference>
<name>A0A3P3TA30_9BACL</name>
<comment type="caution">
    <text evidence="1">The sequence shown here is derived from an EMBL/GenBank/DDBJ whole genome shotgun (WGS) entry which is preliminary data.</text>
</comment>
<gene>
    <name evidence="1" type="ORF">EHV15_35685</name>
</gene>
<evidence type="ECO:0000313" key="1">
    <source>
        <dbReference type="EMBL" id="RRJ54915.1"/>
    </source>
</evidence>
<organism evidence="1 2">
    <name type="scientific">Paenibacillus oralis</name>
    <dbReference type="NCBI Taxonomy" id="2490856"/>
    <lineage>
        <taxon>Bacteria</taxon>
        <taxon>Bacillati</taxon>
        <taxon>Bacillota</taxon>
        <taxon>Bacilli</taxon>
        <taxon>Bacillales</taxon>
        <taxon>Paenibacillaceae</taxon>
        <taxon>Paenibacillus</taxon>
    </lineage>
</organism>
<dbReference type="RefSeq" id="WP_128636008.1">
    <property type="nucleotide sequence ID" value="NZ_RRCN01000002.1"/>
</dbReference>
<dbReference type="Proteomes" id="UP000267017">
    <property type="component" value="Unassembled WGS sequence"/>
</dbReference>